<keyword evidence="2" id="KW-1185">Reference proteome</keyword>
<dbReference type="EMBL" id="CM056743">
    <property type="protein sequence ID" value="KAJ8673453.1"/>
    <property type="molecule type" value="Genomic_DNA"/>
</dbReference>
<gene>
    <name evidence="1" type="ORF">QAD02_004715</name>
</gene>
<proteinExistence type="predicted"/>
<organism evidence="1 2">
    <name type="scientific">Eretmocerus hayati</name>
    <dbReference type="NCBI Taxonomy" id="131215"/>
    <lineage>
        <taxon>Eukaryota</taxon>
        <taxon>Metazoa</taxon>
        <taxon>Ecdysozoa</taxon>
        <taxon>Arthropoda</taxon>
        <taxon>Hexapoda</taxon>
        <taxon>Insecta</taxon>
        <taxon>Pterygota</taxon>
        <taxon>Neoptera</taxon>
        <taxon>Endopterygota</taxon>
        <taxon>Hymenoptera</taxon>
        <taxon>Apocrita</taxon>
        <taxon>Proctotrupomorpha</taxon>
        <taxon>Chalcidoidea</taxon>
        <taxon>Aphelinidae</taxon>
        <taxon>Aphelininae</taxon>
        <taxon>Eretmocerus</taxon>
    </lineage>
</organism>
<evidence type="ECO:0000313" key="2">
    <source>
        <dbReference type="Proteomes" id="UP001239111"/>
    </source>
</evidence>
<protein>
    <submittedName>
        <fullName evidence="1">Uncharacterized protein</fullName>
    </submittedName>
</protein>
<evidence type="ECO:0000313" key="1">
    <source>
        <dbReference type="EMBL" id="KAJ8673453.1"/>
    </source>
</evidence>
<accession>A0ACC2NRH4</accession>
<comment type="caution">
    <text evidence="1">The sequence shown here is derived from an EMBL/GenBank/DDBJ whole genome shotgun (WGS) entry which is preliminary data.</text>
</comment>
<dbReference type="Proteomes" id="UP001239111">
    <property type="component" value="Chromosome 3"/>
</dbReference>
<sequence>MPGIHVHTLGRLHWENQDEGVSIAVPGSYWLCHRNTIYKFTFKFHKTIRNTPAFPHSKELMKVIRKVIKLRPEQGQHYSTKNLLVTYNHASWTRQDKLTALMKFSERPAALPFSHAFTLTVNFLNQNFVDASESRMGTFNSKLQADEKLECSTKSDPTTPHDVHNSTSQDMLPTPSVSRLNTSDIEDDQGNSRSLRSRVSSKDLSSHQPILRLPNCLSETQRSQSDVEKTMIRNNGHLSQSSGTICGDLSTPTDFETEVSTVGPMNGNDSLGCDTLDLRDASVNELWAESSKEAGYSSLQNDEYSDDPNCESACLPYQYLIEKDIERELEISRNAARANDSHSLNCSTNLENSNSSLNSENFDPDPISIKPQKCRSRSRQESRDDPIPPPEIANLRSSDITDLVMKGRMFTIRQDENMVTVVEQKTKLELDEVLENSEKVETKEGDPCLLNSSLLRLEKMITRMQEPNLSEHKYNGFTDNALLSFIGIASEMDKENDKSCESDSDSIAGAKEDSESFSNIETTNCWTNFFTDRDFSNSTLENFKKILEDSESYINDENQDDDLELKLDDEDDDVPEGMMQYSLENDVLNPAKGDPIPPSCERNSTNSKDKLNVPEVAVTTRSNFSTNEPDRDSVIPETAVKDRLSKQPRMISNELISNHQIPSVLLKTLNDKNVISRCSLSSNNNTIKTPGNQKLFNGCRSGSHKEGRIEPQNQKLPRVVVANEVTNIRENINEDVELTVRRLRKRNIDKSTDSSHDDLRVTLKPPDIKESDESLGENSIINSNGSLNHNTMSKIRRTRSNSSMQVTANEPSDLKSLNQSPVDYSGDVEIKTGDVTVKDSNDSLLVNALNDGQAMRHKKKTSVSQDVSKFCKTVSNNGFDRKDVSINVWKLLSDLENGVEVVIERLNSTNIPR</sequence>
<reference evidence="1" key="1">
    <citation type="submission" date="2023-04" db="EMBL/GenBank/DDBJ databases">
        <title>A chromosome-level genome assembly of the parasitoid wasp Eretmocerus hayati.</title>
        <authorList>
            <person name="Zhong Y."/>
            <person name="Liu S."/>
            <person name="Liu Y."/>
        </authorList>
    </citation>
    <scope>NUCLEOTIDE SEQUENCE</scope>
    <source>
        <strain evidence="1">ZJU_SS_LIU_2023</strain>
    </source>
</reference>
<name>A0ACC2NRH4_9HYME</name>